<gene>
    <name evidence="2" type="ORF">CTOB1V02_LOCUS1271</name>
</gene>
<proteinExistence type="predicted"/>
<sequence length="165" mass="17520">MDTSSQNNQNDSSVKYEPMSSAATNHVGSSGNSKGEAGEVPNDPGKMFIGGLSWQTTTGAQGSSVSQQMRILPHCCQLQQNSALVPVYSGNHSAARCGFGICQPRPSLPFTLTAYAAPLAIPDELRKPSPSFHSFALSMSNFFRTWLSTAKLASLIDYACSDVAP</sequence>
<dbReference type="OrthoDB" id="1875751at2759"/>
<feature type="compositionally biased region" description="Low complexity" evidence="1">
    <location>
        <begin position="1"/>
        <end position="13"/>
    </location>
</feature>
<feature type="compositionally biased region" description="Polar residues" evidence="1">
    <location>
        <begin position="21"/>
        <end position="33"/>
    </location>
</feature>
<name>A0A7R8W1Z4_9CRUS</name>
<feature type="region of interest" description="Disordered" evidence="1">
    <location>
        <begin position="1"/>
        <end position="46"/>
    </location>
</feature>
<protein>
    <submittedName>
        <fullName evidence="2">Uncharacterized protein</fullName>
    </submittedName>
</protein>
<dbReference type="AlphaFoldDB" id="A0A7R8W1Z4"/>
<evidence type="ECO:0000313" key="2">
    <source>
        <dbReference type="EMBL" id="CAD7223281.1"/>
    </source>
</evidence>
<dbReference type="EMBL" id="OB660178">
    <property type="protein sequence ID" value="CAD7223281.1"/>
    <property type="molecule type" value="Genomic_DNA"/>
</dbReference>
<reference evidence="2" key="1">
    <citation type="submission" date="2020-11" db="EMBL/GenBank/DDBJ databases">
        <authorList>
            <person name="Tran Van P."/>
        </authorList>
    </citation>
    <scope>NUCLEOTIDE SEQUENCE</scope>
</reference>
<evidence type="ECO:0000256" key="1">
    <source>
        <dbReference type="SAM" id="MobiDB-lite"/>
    </source>
</evidence>
<accession>A0A7R8W1Z4</accession>
<organism evidence="2">
    <name type="scientific">Cyprideis torosa</name>
    <dbReference type="NCBI Taxonomy" id="163714"/>
    <lineage>
        <taxon>Eukaryota</taxon>
        <taxon>Metazoa</taxon>
        <taxon>Ecdysozoa</taxon>
        <taxon>Arthropoda</taxon>
        <taxon>Crustacea</taxon>
        <taxon>Oligostraca</taxon>
        <taxon>Ostracoda</taxon>
        <taxon>Podocopa</taxon>
        <taxon>Podocopida</taxon>
        <taxon>Cytherocopina</taxon>
        <taxon>Cytheroidea</taxon>
        <taxon>Cytherideidae</taxon>
        <taxon>Cyprideis</taxon>
    </lineage>
</organism>